<evidence type="ECO:0000313" key="3">
    <source>
        <dbReference type="Proteomes" id="UP000033999"/>
    </source>
</evidence>
<keyword evidence="1" id="KW-0812">Transmembrane</keyword>
<name>A0A0G1MFN2_9BACT</name>
<feature type="transmembrane region" description="Helical" evidence="1">
    <location>
        <begin position="183"/>
        <end position="204"/>
    </location>
</feature>
<keyword evidence="1" id="KW-0472">Membrane</keyword>
<evidence type="ECO:0000313" key="2">
    <source>
        <dbReference type="EMBL" id="KKU07116.1"/>
    </source>
</evidence>
<feature type="transmembrane region" description="Helical" evidence="1">
    <location>
        <begin position="99"/>
        <end position="129"/>
    </location>
</feature>
<feature type="transmembrane region" description="Helical" evidence="1">
    <location>
        <begin position="41"/>
        <end position="62"/>
    </location>
</feature>
<evidence type="ECO:0000256" key="1">
    <source>
        <dbReference type="SAM" id="Phobius"/>
    </source>
</evidence>
<organism evidence="2 3">
    <name type="scientific">Candidatus Magasanikbacteria bacterium GW2011_GWA2_45_39</name>
    <dbReference type="NCBI Taxonomy" id="1619041"/>
    <lineage>
        <taxon>Bacteria</taxon>
        <taxon>Candidatus Magasanikiibacteriota</taxon>
    </lineage>
</organism>
<dbReference type="EMBL" id="LCKX01000015">
    <property type="protein sequence ID" value="KKU07116.1"/>
    <property type="molecule type" value="Genomic_DNA"/>
</dbReference>
<feature type="transmembrane region" description="Helical" evidence="1">
    <location>
        <begin position="141"/>
        <end position="163"/>
    </location>
</feature>
<sequence length="225" mass="25570">MKFNTQNARFIMTFMVLGLLALQIPLWQLQGSKAAFTLFDLFGPLAAAFIGTWPGIVAVAAVEVFNFFAHGARVLDAGTVIRFFPMLFAVWYFGRKNPLVLLAPLLAIISFVVHPIGRTVWYFSLYWTIPIACHFLRDHFLFARALGATFTAHAVGGALWIYVFKMPAIVWVGLIPVVARERLVFALGITCSYLVLNNVLQWLAHWSSLNLHWRIDRRYILRRLG</sequence>
<dbReference type="Proteomes" id="UP000033999">
    <property type="component" value="Unassembled WGS sequence"/>
</dbReference>
<proteinExistence type="predicted"/>
<gene>
    <name evidence="2" type="ORF">UX10_C0015G0002</name>
</gene>
<keyword evidence="1" id="KW-1133">Transmembrane helix</keyword>
<reference evidence="2 3" key="1">
    <citation type="journal article" date="2015" name="Nature">
        <title>rRNA introns, odd ribosomes, and small enigmatic genomes across a large radiation of phyla.</title>
        <authorList>
            <person name="Brown C.T."/>
            <person name="Hug L.A."/>
            <person name="Thomas B.C."/>
            <person name="Sharon I."/>
            <person name="Castelle C.J."/>
            <person name="Singh A."/>
            <person name="Wilkins M.J."/>
            <person name="Williams K.H."/>
            <person name="Banfield J.F."/>
        </authorList>
    </citation>
    <scope>NUCLEOTIDE SEQUENCE [LARGE SCALE GENOMIC DNA]</scope>
</reference>
<protein>
    <submittedName>
        <fullName evidence="2">Uncharacterized protein</fullName>
    </submittedName>
</protein>
<dbReference type="AlphaFoldDB" id="A0A0G1MFN2"/>
<comment type="caution">
    <text evidence="2">The sequence shown here is derived from an EMBL/GenBank/DDBJ whole genome shotgun (WGS) entry which is preliminary data.</text>
</comment>
<accession>A0A0G1MFN2</accession>